<evidence type="ECO:0000313" key="1">
    <source>
        <dbReference type="EMBL" id="PXF61227.1"/>
    </source>
</evidence>
<reference evidence="1" key="1">
    <citation type="submission" date="2018-01" db="EMBL/GenBank/DDBJ databases">
        <authorList>
            <person name="Krukenberg V."/>
        </authorList>
    </citation>
    <scope>NUCLEOTIDE SEQUENCE</scope>
    <source>
        <strain evidence="1">E20ANME2</strain>
    </source>
</reference>
<protein>
    <submittedName>
        <fullName evidence="1">Uncharacterized protein</fullName>
    </submittedName>
</protein>
<gene>
    <name evidence="1" type="ORF">C4B59_05345</name>
</gene>
<dbReference type="Proteomes" id="UP000248329">
    <property type="component" value="Unassembled WGS sequence"/>
</dbReference>
<accession>A0AC61L474</accession>
<name>A0AC61L474_9EURY</name>
<comment type="caution">
    <text evidence="1">The sequence shown here is derived from an EMBL/GenBank/DDBJ whole genome shotgun (WGS) entry which is preliminary data.</text>
</comment>
<sequence length="246" mass="26726">MMVWSGQMYIPGNDTYTFYVASEEGTVGMKINHTDIFSNRIFSDHAEANSSTRLCKGWHDFAIWYHHSMGNASFVLSWANSTMSKQVVPDKNMRIPRTELATLPLNALFSYTVHGSGTNVSFTDPSLGDNITEWRWNFGDGTPDEIYNASTNPTHTYDRAGVYNATLTVVNGTGGMNTHSELVDVPLKGDVNRDGKVSAADALLILQMAACGTNSDPAADVNSDGVITSLDALMVSQAVVKGVNDE</sequence>
<evidence type="ECO:0000313" key="2">
    <source>
        <dbReference type="Proteomes" id="UP000248329"/>
    </source>
</evidence>
<organism evidence="1 2">
    <name type="scientific">Candidatus Methanogaster sp</name>
    <dbReference type="NCBI Taxonomy" id="3386292"/>
    <lineage>
        <taxon>Archaea</taxon>
        <taxon>Methanobacteriati</taxon>
        <taxon>Methanobacteriota</taxon>
        <taxon>Stenosarchaea group</taxon>
        <taxon>Methanomicrobia</taxon>
        <taxon>Methanosarcinales</taxon>
        <taxon>ANME-2 cluster</taxon>
        <taxon>Candidatus Methanogasteraceae</taxon>
        <taxon>Candidatus Methanogaster</taxon>
    </lineage>
</organism>
<proteinExistence type="predicted"/>
<dbReference type="EMBL" id="PQXF01000007">
    <property type="protein sequence ID" value="PXF61227.1"/>
    <property type="molecule type" value="Genomic_DNA"/>
</dbReference>